<sequence>MYSSLVRLQNTFGFFTTVAFVVALLISASDFLSDRTPTVHVLKTTQLSTVLGRADYYSSKKEEYAVIKFTLDADLSSLFTWNTKQVFAYVTAEWPSAAQGNNATNQAVIWDTIITAPSSDHLGNFSPSKLKRLRKSANGKGIDPSRGKLQIKNQRLKYPLTHPTGKLAQTKDVRLKLHYNVQPWVGFLSWNQAQDWGKWKALKNGLSKKFTLPAVKVKEQAKKKTTTGGAKA</sequence>
<dbReference type="GO" id="GO:0006465">
    <property type="term" value="P:signal peptide processing"/>
    <property type="evidence" value="ECO:0007669"/>
    <property type="project" value="UniProtKB-UniRule"/>
</dbReference>
<comment type="subcellular location">
    <subcellularLocation>
        <location evidence="1">Endoplasmic reticulum membrane</location>
        <topology evidence="1">Single-pass type II membrane protein</topology>
    </subcellularLocation>
</comment>
<dbReference type="Pfam" id="PF04573">
    <property type="entry name" value="SPC22"/>
    <property type="match status" value="2"/>
</dbReference>
<organism evidence="11 12">
    <name type="scientific">Cercophora samala</name>
    <dbReference type="NCBI Taxonomy" id="330535"/>
    <lineage>
        <taxon>Eukaryota</taxon>
        <taxon>Fungi</taxon>
        <taxon>Dikarya</taxon>
        <taxon>Ascomycota</taxon>
        <taxon>Pezizomycotina</taxon>
        <taxon>Sordariomycetes</taxon>
        <taxon>Sordariomycetidae</taxon>
        <taxon>Sordariales</taxon>
        <taxon>Lasiosphaeriaceae</taxon>
        <taxon>Cercophora</taxon>
    </lineage>
</organism>
<dbReference type="PIRSF" id="PIRSF016089">
    <property type="entry name" value="SPC22"/>
    <property type="match status" value="1"/>
</dbReference>
<evidence type="ECO:0000256" key="2">
    <source>
        <dbReference type="ARBA" id="ARBA00009289"/>
    </source>
</evidence>
<evidence type="ECO:0000256" key="1">
    <source>
        <dbReference type="ARBA" id="ARBA00004648"/>
    </source>
</evidence>
<dbReference type="GO" id="GO:0005787">
    <property type="term" value="C:signal peptidase complex"/>
    <property type="evidence" value="ECO:0007669"/>
    <property type="project" value="UniProtKB-UniRule"/>
</dbReference>
<dbReference type="PANTHER" id="PTHR12804:SF0">
    <property type="entry name" value="SIGNAL PEPTIDASE COMPLEX SUBUNIT 3"/>
    <property type="match status" value="1"/>
</dbReference>
<evidence type="ECO:0000256" key="8">
    <source>
        <dbReference type="ARBA" id="ARBA00045670"/>
    </source>
</evidence>
<gene>
    <name evidence="11" type="ORF">QBC41DRAFT_240079</name>
</gene>
<evidence type="ECO:0000313" key="12">
    <source>
        <dbReference type="Proteomes" id="UP001174997"/>
    </source>
</evidence>
<dbReference type="GO" id="GO:0045047">
    <property type="term" value="P:protein targeting to ER"/>
    <property type="evidence" value="ECO:0007669"/>
    <property type="project" value="TreeGrafter"/>
</dbReference>
<dbReference type="InterPro" id="IPR007653">
    <property type="entry name" value="SPC3"/>
</dbReference>
<evidence type="ECO:0000256" key="10">
    <source>
        <dbReference type="SAM" id="Phobius"/>
    </source>
</evidence>
<keyword evidence="7 9" id="KW-0472">Membrane</keyword>
<comment type="similarity">
    <text evidence="2 9">Belongs to the SPCS3 family.</text>
</comment>
<protein>
    <recommendedName>
        <fullName evidence="9">Signal peptidase subunit 3</fullName>
    </recommendedName>
</protein>
<evidence type="ECO:0000256" key="6">
    <source>
        <dbReference type="ARBA" id="ARBA00022989"/>
    </source>
</evidence>
<evidence type="ECO:0000256" key="7">
    <source>
        <dbReference type="ARBA" id="ARBA00023136"/>
    </source>
</evidence>
<name>A0AA40DHP5_9PEZI</name>
<dbReference type="EMBL" id="JAULSY010000003">
    <property type="protein sequence ID" value="KAK0673986.1"/>
    <property type="molecule type" value="Genomic_DNA"/>
</dbReference>
<evidence type="ECO:0000256" key="5">
    <source>
        <dbReference type="ARBA" id="ARBA00022968"/>
    </source>
</evidence>
<dbReference type="Proteomes" id="UP001174997">
    <property type="component" value="Unassembled WGS sequence"/>
</dbReference>
<dbReference type="AlphaFoldDB" id="A0AA40DHP5"/>
<reference evidence="11" key="1">
    <citation type="submission" date="2023-06" db="EMBL/GenBank/DDBJ databases">
        <title>Genome-scale phylogeny and comparative genomics of the fungal order Sordariales.</title>
        <authorList>
            <consortium name="Lawrence Berkeley National Laboratory"/>
            <person name="Hensen N."/>
            <person name="Bonometti L."/>
            <person name="Westerberg I."/>
            <person name="Brannstrom I.O."/>
            <person name="Guillou S."/>
            <person name="Cros-Aarteil S."/>
            <person name="Calhoun S."/>
            <person name="Haridas S."/>
            <person name="Kuo A."/>
            <person name="Mondo S."/>
            <person name="Pangilinan J."/>
            <person name="Riley R."/>
            <person name="Labutti K."/>
            <person name="Andreopoulos B."/>
            <person name="Lipzen A."/>
            <person name="Chen C."/>
            <person name="Yanf M."/>
            <person name="Daum C."/>
            <person name="Ng V."/>
            <person name="Clum A."/>
            <person name="Steindorff A."/>
            <person name="Ohm R."/>
            <person name="Martin F."/>
            <person name="Silar P."/>
            <person name="Natvig D."/>
            <person name="Lalanne C."/>
            <person name="Gautier V."/>
            <person name="Ament-Velasquez S.L."/>
            <person name="Kruys A."/>
            <person name="Hutchinson M.I."/>
            <person name="Powell A.J."/>
            <person name="Barry K."/>
            <person name="Miller A.N."/>
            <person name="Grigoriev I.V."/>
            <person name="Debuchy R."/>
            <person name="Gladieux P."/>
            <person name="Thoren M.H."/>
            <person name="Johannesson H."/>
        </authorList>
    </citation>
    <scope>NUCLEOTIDE SEQUENCE</scope>
    <source>
        <strain evidence="11">CBS 307.81</strain>
    </source>
</reference>
<evidence type="ECO:0000313" key="11">
    <source>
        <dbReference type="EMBL" id="KAK0673986.1"/>
    </source>
</evidence>
<evidence type="ECO:0000256" key="9">
    <source>
        <dbReference type="PIRNR" id="PIRNR016089"/>
    </source>
</evidence>
<keyword evidence="4 9" id="KW-0256">Endoplasmic reticulum</keyword>
<feature type="transmembrane region" description="Helical" evidence="10">
    <location>
        <begin position="12"/>
        <end position="33"/>
    </location>
</feature>
<keyword evidence="5" id="KW-0735">Signal-anchor</keyword>
<dbReference type="PANTHER" id="PTHR12804">
    <property type="entry name" value="MICROSOMAL SIGNAL PEPTIDASE 23 KD SUBUNIT SPC22/23"/>
    <property type="match status" value="1"/>
</dbReference>
<keyword evidence="3 10" id="KW-0812">Transmembrane</keyword>
<evidence type="ECO:0000256" key="4">
    <source>
        <dbReference type="ARBA" id="ARBA00022824"/>
    </source>
</evidence>
<keyword evidence="6 10" id="KW-1133">Transmembrane helix</keyword>
<comment type="caution">
    <text evidence="11">The sequence shown here is derived from an EMBL/GenBank/DDBJ whole genome shotgun (WGS) entry which is preliminary data.</text>
</comment>
<comment type="function">
    <text evidence="8">Essential component of the signal peptidase complex (SPC) which catalyzes the cleavage of N-terminal signal sequences from nascent proteins as they are translocated into the lumen of the endoplasmic reticulum. Essential for the SPC catalytic activity, possibly by stabilizing and positioning the active center of the complex close to the lumenal surface. Essential for viability.</text>
</comment>
<keyword evidence="12" id="KW-1185">Reference proteome</keyword>
<proteinExistence type="inferred from homology"/>
<evidence type="ECO:0000256" key="3">
    <source>
        <dbReference type="ARBA" id="ARBA00022692"/>
    </source>
</evidence>
<accession>A0AA40DHP5</accession>